<feature type="transmembrane region" description="Helical" evidence="1">
    <location>
        <begin position="96"/>
        <end position="116"/>
    </location>
</feature>
<gene>
    <name evidence="2" type="ORF">ACFQ3W_12675</name>
</gene>
<proteinExistence type="predicted"/>
<keyword evidence="1" id="KW-0472">Membrane</keyword>
<dbReference type="Proteomes" id="UP001597262">
    <property type="component" value="Unassembled WGS sequence"/>
</dbReference>
<keyword evidence="1" id="KW-1133">Transmembrane helix</keyword>
<evidence type="ECO:0000256" key="1">
    <source>
        <dbReference type="SAM" id="Phobius"/>
    </source>
</evidence>
<feature type="transmembrane region" description="Helical" evidence="1">
    <location>
        <begin position="149"/>
        <end position="166"/>
    </location>
</feature>
<keyword evidence="3" id="KW-1185">Reference proteome</keyword>
<comment type="caution">
    <text evidence="2">The sequence shown here is derived from an EMBL/GenBank/DDBJ whole genome shotgun (WGS) entry which is preliminary data.</text>
</comment>
<feature type="transmembrane region" description="Helical" evidence="1">
    <location>
        <begin position="51"/>
        <end position="69"/>
    </location>
</feature>
<name>A0ABW3RX96_9BACL</name>
<reference evidence="3" key="1">
    <citation type="journal article" date="2019" name="Int. J. Syst. Evol. Microbiol.">
        <title>The Global Catalogue of Microorganisms (GCM) 10K type strain sequencing project: providing services to taxonomists for standard genome sequencing and annotation.</title>
        <authorList>
            <consortium name="The Broad Institute Genomics Platform"/>
            <consortium name="The Broad Institute Genome Sequencing Center for Infectious Disease"/>
            <person name="Wu L."/>
            <person name="Ma J."/>
        </authorList>
    </citation>
    <scope>NUCLEOTIDE SEQUENCE [LARGE SCALE GENOMIC DNA]</scope>
    <source>
        <strain evidence="3">CCUG 59189</strain>
    </source>
</reference>
<dbReference type="EMBL" id="JBHTLM010000008">
    <property type="protein sequence ID" value="MFD1177142.1"/>
    <property type="molecule type" value="Genomic_DNA"/>
</dbReference>
<evidence type="ECO:0008006" key="4">
    <source>
        <dbReference type="Google" id="ProtNLM"/>
    </source>
</evidence>
<keyword evidence="1" id="KW-0812">Transmembrane</keyword>
<protein>
    <recommendedName>
        <fullName evidence="4">ABC transporter permease</fullName>
    </recommendedName>
</protein>
<feature type="transmembrane region" description="Helical" evidence="1">
    <location>
        <begin position="212"/>
        <end position="230"/>
    </location>
</feature>
<accession>A0ABW3RX96</accession>
<sequence>MNNVIDRSIRGLSFDVKLHKQPMMFIALVLFGLYLLNIVTGDPARPRTVYYLSEMGMFPLVIIVTLLMYQREIGGGGMEIIATYPISLRVMVVRKWVIAILISVLFSLGWMTAYLLKYGEIITTHFLWSGATPIKGKPIGVVPLLLQTLPAYLLFASLTVTGIIVFRKIYGGLILGFSVWVLDTISGGSVFNSWTLYTAYLGKEDSFPANRIVLLIASILLLMFSVWLVGKRERWIAVEEE</sequence>
<evidence type="ECO:0000313" key="3">
    <source>
        <dbReference type="Proteomes" id="UP001597262"/>
    </source>
</evidence>
<evidence type="ECO:0000313" key="2">
    <source>
        <dbReference type="EMBL" id="MFD1177142.1"/>
    </source>
</evidence>
<dbReference type="RefSeq" id="WP_379319588.1">
    <property type="nucleotide sequence ID" value="NZ_JBHTLM010000008.1"/>
</dbReference>
<feature type="transmembrane region" description="Helical" evidence="1">
    <location>
        <begin position="173"/>
        <end position="192"/>
    </location>
</feature>
<organism evidence="2 3">
    <name type="scientific">Paenibacillus puldeungensis</name>
    <dbReference type="NCBI Taxonomy" id="696536"/>
    <lineage>
        <taxon>Bacteria</taxon>
        <taxon>Bacillati</taxon>
        <taxon>Bacillota</taxon>
        <taxon>Bacilli</taxon>
        <taxon>Bacillales</taxon>
        <taxon>Paenibacillaceae</taxon>
        <taxon>Paenibacillus</taxon>
    </lineage>
</organism>